<dbReference type="PANTHER" id="PTHR37477:SF1">
    <property type="entry name" value="COBALT-PRECORRIN-5A HYDROLASE"/>
    <property type="match status" value="1"/>
</dbReference>
<evidence type="ECO:0000313" key="6">
    <source>
        <dbReference type="Proteomes" id="UP000284296"/>
    </source>
</evidence>
<reference evidence="5 6" key="1">
    <citation type="submission" date="2018-08" db="EMBL/GenBank/DDBJ databases">
        <title>A genome reference for cultivated species of the human gut microbiota.</title>
        <authorList>
            <person name="Zou Y."/>
            <person name="Xue W."/>
            <person name="Luo G."/>
        </authorList>
    </citation>
    <scope>NUCLEOTIDE SEQUENCE [LARGE SCALE GENOMIC DNA]</scope>
    <source>
        <strain evidence="4 6">AF18-16LB</strain>
        <strain evidence="3 5">AF25-15</strain>
    </source>
</reference>
<sequence>MGTENMKICIVSFTKKGYELSCDIAHKLKKSAYEVEVFTKCSRLSDENIKNPTDENFRNTLYISQNISDWTATQMSEKKALIFIGACGIAVRAIASSVNNKLKDSPVIVIDELGQFVIPVLSGHMGGANELAVLLAALMNATPVITTATDINNKFAVDVFAKKCRLAIVNKDGIARVSSKILAGEMVTMSVDWEHIPAKHRSLIKVFLDEADMSADAIKTVDFPPVYGADIVVSCEKAKDPKNGSIYLKPTQFVLGIGCRRDTAFENIDRAIRQSLLKLQIDISDIDMIASIDVKKDEPGIKEFCERNRIEFVTYTADELMAVQGEFSASQFVREHVGVDNVCERAAVLACSRECNKAGELIYKKHKYDSVTVAVARLYKISRDGD</sequence>
<evidence type="ECO:0000313" key="4">
    <source>
        <dbReference type="EMBL" id="RGT84086.1"/>
    </source>
</evidence>
<dbReference type="InterPro" id="IPR036518">
    <property type="entry name" value="CobE/GbiG_C_sf"/>
</dbReference>
<dbReference type="EMBL" id="QRUJ01000001">
    <property type="protein sequence ID" value="RGR56938.1"/>
    <property type="molecule type" value="Genomic_DNA"/>
</dbReference>
<dbReference type="Pfam" id="PF01890">
    <property type="entry name" value="CbiG_C"/>
    <property type="match status" value="1"/>
</dbReference>
<feature type="domain" description="Cobalamin synthesis G N-terminal" evidence="2">
    <location>
        <begin position="70"/>
        <end position="150"/>
    </location>
</feature>
<dbReference type="Gene3D" id="3.40.50.11220">
    <property type="match status" value="1"/>
</dbReference>
<dbReference type="GO" id="GO:0009236">
    <property type="term" value="P:cobalamin biosynthetic process"/>
    <property type="evidence" value="ECO:0007669"/>
    <property type="project" value="InterPro"/>
</dbReference>
<dbReference type="PANTHER" id="PTHR37477">
    <property type="entry name" value="COBALT-PRECORRIN-5A HYDROLASE"/>
    <property type="match status" value="1"/>
</dbReference>
<dbReference type="Pfam" id="PF11760">
    <property type="entry name" value="CbiG_N"/>
    <property type="match status" value="1"/>
</dbReference>
<dbReference type="Proteomes" id="UP000266066">
    <property type="component" value="Unassembled WGS sequence"/>
</dbReference>
<dbReference type="AlphaFoldDB" id="A0A395V1D0"/>
<proteinExistence type="predicted"/>
<dbReference type="Gene3D" id="3.30.420.180">
    <property type="entry name" value="CobE/GbiG C-terminal domain"/>
    <property type="match status" value="1"/>
</dbReference>
<accession>A0A395V1D0</accession>
<evidence type="ECO:0000259" key="2">
    <source>
        <dbReference type="Pfam" id="PF11760"/>
    </source>
</evidence>
<dbReference type="SUPFAM" id="SSF159672">
    <property type="entry name" value="CbiG N-terminal domain-like"/>
    <property type="match status" value="1"/>
</dbReference>
<organism evidence="3 5">
    <name type="scientific">Agathobacter rectalis</name>
    <dbReference type="NCBI Taxonomy" id="39491"/>
    <lineage>
        <taxon>Bacteria</taxon>
        <taxon>Bacillati</taxon>
        <taxon>Bacillota</taxon>
        <taxon>Clostridia</taxon>
        <taxon>Lachnospirales</taxon>
        <taxon>Lachnospiraceae</taxon>
        <taxon>Agathobacter</taxon>
    </lineage>
</organism>
<dbReference type="Proteomes" id="UP000284296">
    <property type="component" value="Unassembled WGS sequence"/>
</dbReference>
<dbReference type="EMBL" id="QRXG01000002">
    <property type="protein sequence ID" value="RGT84086.1"/>
    <property type="molecule type" value="Genomic_DNA"/>
</dbReference>
<dbReference type="SUPFAM" id="SSF159664">
    <property type="entry name" value="CobE/GbiG C-terminal domain-like"/>
    <property type="match status" value="1"/>
</dbReference>
<protein>
    <submittedName>
        <fullName evidence="3">Cobalamin biosynthesis protein CbiG</fullName>
    </submittedName>
</protein>
<feature type="domain" description="CobE/GbiG C-terminal" evidence="1">
    <location>
        <begin position="254"/>
        <end position="376"/>
    </location>
</feature>
<gene>
    <name evidence="4" type="ORF">DWX06_01710</name>
    <name evidence="3" type="ORF">DWY38_00865</name>
</gene>
<evidence type="ECO:0000259" key="1">
    <source>
        <dbReference type="Pfam" id="PF01890"/>
    </source>
</evidence>
<evidence type="ECO:0000313" key="3">
    <source>
        <dbReference type="EMBL" id="RGR56938.1"/>
    </source>
</evidence>
<evidence type="ECO:0000313" key="5">
    <source>
        <dbReference type="Proteomes" id="UP000266066"/>
    </source>
</evidence>
<comment type="caution">
    <text evidence="3">The sequence shown here is derived from an EMBL/GenBank/DDBJ whole genome shotgun (WGS) entry which is preliminary data.</text>
</comment>
<name>A0A395V1D0_9FIRM</name>
<dbReference type="InterPro" id="IPR038029">
    <property type="entry name" value="GbiG_N_sf"/>
</dbReference>
<dbReference type="InterPro" id="IPR052553">
    <property type="entry name" value="CbiG_hydrolase"/>
</dbReference>
<dbReference type="InterPro" id="IPR021744">
    <property type="entry name" value="CbiG_N"/>
</dbReference>
<dbReference type="InterPro" id="IPR002750">
    <property type="entry name" value="CobE/GbiG_C"/>
</dbReference>